<evidence type="ECO:0000313" key="1">
    <source>
        <dbReference type="EMBL" id="RRK34715.1"/>
    </source>
</evidence>
<dbReference type="Gene3D" id="1.10.150.240">
    <property type="entry name" value="Putative phosphatase, domain 2"/>
    <property type="match status" value="1"/>
</dbReference>
<dbReference type="SFLD" id="SFLDG01135">
    <property type="entry name" value="C1.5.6:_HAD__Beta-PGM__Phospha"/>
    <property type="match status" value="1"/>
</dbReference>
<sequence length="218" mass="24346">MNYTGAIFDMDGVLFDTERIYQQTWHELAEEHGIKLGGGFLKAITGTNGERMRRVVEEYYQVSDGAAVAEECMKRMQEKLSECVPVKDGVREILAFFREQGVRMAVASSSSLRQIEANLAGAGIRAYFEAVVSGTEVERGKPAPDIFLRAAEQIGCRPEECFVFEDSENGVRAGHGAGCITVMIPDLIEPSDQVRPYCSWICRDFFEVRERVNTNVLS</sequence>
<accession>A0A3R8M2P1</accession>
<evidence type="ECO:0000313" key="2">
    <source>
        <dbReference type="Proteomes" id="UP000274920"/>
    </source>
</evidence>
<dbReference type="SFLD" id="SFLDG01129">
    <property type="entry name" value="C1.5:_HAD__Beta-PGM__Phosphata"/>
    <property type="match status" value="1"/>
</dbReference>
<organism evidence="1 2">
    <name type="scientific">Schaedlerella arabinosiphila</name>
    <dbReference type="NCBI Taxonomy" id="2044587"/>
    <lineage>
        <taxon>Bacteria</taxon>
        <taxon>Bacillati</taxon>
        <taxon>Bacillota</taxon>
        <taxon>Clostridia</taxon>
        <taxon>Lachnospirales</taxon>
        <taxon>Lachnospiraceae</taxon>
        <taxon>Schaedlerella</taxon>
    </lineage>
</organism>
<dbReference type="PRINTS" id="PR00413">
    <property type="entry name" value="HADHALOGNASE"/>
</dbReference>
<dbReference type="InterPro" id="IPR023214">
    <property type="entry name" value="HAD_sf"/>
</dbReference>
<dbReference type="SUPFAM" id="SSF56784">
    <property type="entry name" value="HAD-like"/>
    <property type="match status" value="1"/>
</dbReference>
<dbReference type="NCBIfam" id="TIGR01509">
    <property type="entry name" value="HAD-SF-IA-v3"/>
    <property type="match status" value="1"/>
</dbReference>
<dbReference type="PANTHER" id="PTHR18901:SF38">
    <property type="entry name" value="PSEUDOURIDINE-5'-PHOSPHATASE"/>
    <property type="match status" value="1"/>
</dbReference>
<dbReference type="RefSeq" id="WP_125129806.1">
    <property type="nucleotide sequence ID" value="NZ_RHJS01000002.1"/>
</dbReference>
<dbReference type="SFLD" id="SFLDS00003">
    <property type="entry name" value="Haloacid_Dehalogenase"/>
    <property type="match status" value="1"/>
</dbReference>
<reference evidence="1" key="1">
    <citation type="submission" date="2018-10" db="EMBL/GenBank/DDBJ databases">
        <title>Schaedlerella arabinophila gen. nov. sp. nov., isolated from the mouse intestinal tract and comparative analysis with the genome of the closely related altered Schaedler flora strain ASF502.</title>
        <authorList>
            <person name="Miyake S."/>
            <person name="Soh M."/>
            <person name="Seedorf H."/>
        </authorList>
    </citation>
    <scope>NUCLEOTIDE SEQUENCE [LARGE SCALE GENOMIC DNA]</scope>
    <source>
        <strain evidence="1">DSM 106076</strain>
    </source>
</reference>
<protein>
    <submittedName>
        <fullName evidence="1">HAD family phosphatase</fullName>
    </submittedName>
</protein>
<dbReference type="InterPro" id="IPR041492">
    <property type="entry name" value="HAD_2"/>
</dbReference>
<keyword evidence="2" id="KW-1185">Reference proteome</keyword>
<dbReference type="InterPro" id="IPR006439">
    <property type="entry name" value="HAD-SF_hydro_IA"/>
</dbReference>
<proteinExistence type="predicted"/>
<dbReference type="AlphaFoldDB" id="A0A3R8M2P1"/>
<dbReference type="InterPro" id="IPR023198">
    <property type="entry name" value="PGP-like_dom2"/>
</dbReference>
<dbReference type="PANTHER" id="PTHR18901">
    <property type="entry name" value="2-DEOXYGLUCOSE-6-PHOSPHATE PHOSPHATASE 2"/>
    <property type="match status" value="1"/>
</dbReference>
<dbReference type="EMBL" id="RHJS01000002">
    <property type="protein sequence ID" value="RRK34715.1"/>
    <property type="molecule type" value="Genomic_DNA"/>
</dbReference>
<dbReference type="Pfam" id="PF13419">
    <property type="entry name" value="HAD_2"/>
    <property type="match status" value="1"/>
</dbReference>
<dbReference type="InterPro" id="IPR036412">
    <property type="entry name" value="HAD-like_sf"/>
</dbReference>
<dbReference type="CDD" id="cd07505">
    <property type="entry name" value="HAD_BPGM-like"/>
    <property type="match status" value="1"/>
</dbReference>
<comment type="caution">
    <text evidence="1">The sequence shown here is derived from an EMBL/GenBank/DDBJ whole genome shotgun (WGS) entry which is preliminary data.</text>
</comment>
<dbReference type="Gene3D" id="3.40.50.1000">
    <property type="entry name" value="HAD superfamily/HAD-like"/>
    <property type="match status" value="1"/>
</dbReference>
<name>A0A3R8M2P1_9FIRM</name>
<gene>
    <name evidence="1" type="ORF">EBB54_27765</name>
</gene>
<dbReference type="Proteomes" id="UP000274920">
    <property type="component" value="Unassembled WGS sequence"/>
</dbReference>